<dbReference type="EMBL" id="BPLR01017952">
    <property type="protein sequence ID" value="GIY95711.1"/>
    <property type="molecule type" value="Genomic_DNA"/>
</dbReference>
<dbReference type="Proteomes" id="UP001054945">
    <property type="component" value="Unassembled WGS sequence"/>
</dbReference>
<comment type="caution">
    <text evidence="1">The sequence shown here is derived from an EMBL/GenBank/DDBJ whole genome shotgun (WGS) entry which is preliminary data.</text>
</comment>
<dbReference type="AlphaFoldDB" id="A0AAV4XL51"/>
<keyword evidence="2" id="KW-1185">Reference proteome</keyword>
<sequence length="113" mass="12844">MRNGLFSASEDAINLAKSKTDAYFIWEVKAVFETMLNEGHSSVKQLWRSFIHSKKRSLFTLNSALYVSMGMRCVFLSLDAAVSIKGQLCRLSSTTATIETEHKERRHLQEVTL</sequence>
<accession>A0AAV4XL51</accession>
<reference evidence="1 2" key="1">
    <citation type="submission" date="2021-06" db="EMBL/GenBank/DDBJ databases">
        <title>Caerostris extrusa draft genome.</title>
        <authorList>
            <person name="Kono N."/>
            <person name="Arakawa K."/>
        </authorList>
    </citation>
    <scope>NUCLEOTIDE SEQUENCE [LARGE SCALE GENOMIC DNA]</scope>
</reference>
<gene>
    <name evidence="1" type="ORF">CEXT_490891</name>
</gene>
<protein>
    <submittedName>
        <fullName evidence="1">Uncharacterized protein</fullName>
    </submittedName>
</protein>
<name>A0AAV4XL51_CAEEX</name>
<evidence type="ECO:0000313" key="2">
    <source>
        <dbReference type="Proteomes" id="UP001054945"/>
    </source>
</evidence>
<evidence type="ECO:0000313" key="1">
    <source>
        <dbReference type="EMBL" id="GIY95711.1"/>
    </source>
</evidence>
<proteinExistence type="predicted"/>
<organism evidence="1 2">
    <name type="scientific">Caerostris extrusa</name>
    <name type="common">Bark spider</name>
    <name type="synonym">Caerostris bankana</name>
    <dbReference type="NCBI Taxonomy" id="172846"/>
    <lineage>
        <taxon>Eukaryota</taxon>
        <taxon>Metazoa</taxon>
        <taxon>Ecdysozoa</taxon>
        <taxon>Arthropoda</taxon>
        <taxon>Chelicerata</taxon>
        <taxon>Arachnida</taxon>
        <taxon>Araneae</taxon>
        <taxon>Araneomorphae</taxon>
        <taxon>Entelegynae</taxon>
        <taxon>Araneoidea</taxon>
        <taxon>Araneidae</taxon>
        <taxon>Caerostris</taxon>
    </lineage>
</organism>